<name>A0A381SVH4_9ZZZZ</name>
<dbReference type="InterPro" id="IPR017850">
    <property type="entry name" value="Alkaline_phosphatase_core_sf"/>
</dbReference>
<dbReference type="InterPro" id="IPR002591">
    <property type="entry name" value="Phosphodiest/P_Trfase"/>
</dbReference>
<sequence>MRWEEVFYGADSSLIYNDNFTKEPKGMVEDYWADTQQTRREKLMPFFWSTISTEGQLYGNVHKNSVVTLANPYWFSYPSYSEMLVGYVDLTRDSNERENNPNITVLEYIHNQPGFHGKVAAFCSWEVFDFIINEKRSGILVNSGMEPFVGKYNGPKIGLLNEIMFQIPVPWKSVRYDAITHHFALDYLEQYKPKLLYIAYDETDEYAHEGKYDQYLIAAHRLDKYVGDLWNWIQKDYHYKNKTTILITTDHGRGHETMDAWRNHGSSVKGAENVWMAVIGPDTPPKGELLDSEPMTSSQVAATIAAFLGFEYSKERPVGPVMNSMFYDIKR</sequence>
<dbReference type="Pfam" id="PF01663">
    <property type="entry name" value="Phosphodiest"/>
    <property type="match status" value="1"/>
</dbReference>
<dbReference type="Gene3D" id="3.40.720.10">
    <property type="entry name" value="Alkaline Phosphatase, subunit A"/>
    <property type="match status" value="1"/>
</dbReference>
<evidence type="ECO:0008006" key="2">
    <source>
        <dbReference type="Google" id="ProtNLM"/>
    </source>
</evidence>
<evidence type="ECO:0000313" key="1">
    <source>
        <dbReference type="EMBL" id="SVA08022.1"/>
    </source>
</evidence>
<reference evidence="1" key="1">
    <citation type="submission" date="2018-05" db="EMBL/GenBank/DDBJ databases">
        <authorList>
            <person name="Lanie J.A."/>
            <person name="Ng W.-L."/>
            <person name="Kazmierczak K.M."/>
            <person name="Andrzejewski T.M."/>
            <person name="Davidsen T.M."/>
            <person name="Wayne K.J."/>
            <person name="Tettelin H."/>
            <person name="Glass J.I."/>
            <person name="Rusch D."/>
            <person name="Podicherti R."/>
            <person name="Tsui H.-C.T."/>
            <person name="Winkler M.E."/>
        </authorList>
    </citation>
    <scope>NUCLEOTIDE SEQUENCE</scope>
</reference>
<dbReference type="SUPFAM" id="SSF53649">
    <property type="entry name" value="Alkaline phosphatase-like"/>
    <property type="match status" value="1"/>
</dbReference>
<gene>
    <name evidence="1" type="ORF">METZ01_LOCUS60876</name>
</gene>
<dbReference type="AlphaFoldDB" id="A0A381SVH4"/>
<proteinExistence type="predicted"/>
<organism evidence="1">
    <name type="scientific">marine metagenome</name>
    <dbReference type="NCBI Taxonomy" id="408172"/>
    <lineage>
        <taxon>unclassified sequences</taxon>
        <taxon>metagenomes</taxon>
        <taxon>ecological metagenomes</taxon>
    </lineage>
</organism>
<dbReference type="EMBL" id="UINC01003635">
    <property type="protein sequence ID" value="SVA08022.1"/>
    <property type="molecule type" value="Genomic_DNA"/>
</dbReference>
<accession>A0A381SVH4</accession>
<protein>
    <recommendedName>
        <fullName evidence="2">Metalloenzyme domain-containing protein</fullName>
    </recommendedName>
</protein>